<evidence type="ECO:0000313" key="8">
    <source>
        <dbReference type="Proteomes" id="UP000334923"/>
    </source>
</evidence>
<keyword evidence="2 6" id="KW-0479">Metal-binding</keyword>
<evidence type="ECO:0000256" key="4">
    <source>
        <dbReference type="PIRNR" id="PIRNR038994"/>
    </source>
</evidence>
<dbReference type="InterPro" id="IPR003764">
    <property type="entry name" value="GlcNAc_6-P_deAcase"/>
</dbReference>
<evidence type="ECO:0000256" key="1">
    <source>
        <dbReference type="ARBA" id="ARBA00010716"/>
    </source>
</evidence>
<keyword evidence="3 4" id="KW-0378">Hydrolase</keyword>
<proteinExistence type="inferred from homology"/>
<dbReference type="GO" id="GO:0046872">
    <property type="term" value="F:metal ion binding"/>
    <property type="evidence" value="ECO:0007669"/>
    <property type="project" value="UniProtKB-KW"/>
</dbReference>
<feature type="binding site" evidence="6">
    <location>
        <position position="187"/>
    </location>
    <ligand>
        <name>Zn(2+)</name>
        <dbReference type="ChEBI" id="CHEBI:29105"/>
    </ligand>
</feature>
<feature type="binding site" evidence="6">
    <location>
        <position position="208"/>
    </location>
    <ligand>
        <name>Zn(2+)</name>
        <dbReference type="ChEBI" id="CHEBI:29105"/>
    </ligand>
</feature>
<dbReference type="AlphaFoldDB" id="A0A5E6MCR0"/>
<evidence type="ECO:0000313" key="7">
    <source>
        <dbReference type="EMBL" id="VVM06116.1"/>
    </source>
</evidence>
<dbReference type="PANTHER" id="PTHR11113">
    <property type="entry name" value="N-ACETYLGLUCOSAMINE-6-PHOSPHATE DEACETYLASE"/>
    <property type="match status" value="1"/>
</dbReference>
<dbReference type="GO" id="GO:0008448">
    <property type="term" value="F:N-acetylglucosamine-6-phosphate deacetylase activity"/>
    <property type="evidence" value="ECO:0007669"/>
    <property type="project" value="UniProtKB-EC"/>
</dbReference>
<feature type="binding site" evidence="6">
    <location>
        <position position="118"/>
    </location>
    <ligand>
        <name>Zn(2+)</name>
        <dbReference type="ChEBI" id="CHEBI:29105"/>
    </ligand>
</feature>
<reference evidence="7 8" key="1">
    <citation type="submission" date="2019-09" db="EMBL/GenBank/DDBJ databases">
        <authorList>
            <person name="Cremers G."/>
        </authorList>
    </citation>
    <scope>NUCLEOTIDE SEQUENCE [LARGE SCALE GENOMIC DNA]</scope>
    <source>
        <strain evidence="7">4A</strain>
    </source>
</reference>
<dbReference type="PANTHER" id="PTHR11113:SF14">
    <property type="entry name" value="N-ACETYLGLUCOSAMINE-6-PHOSPHATE DEACETYLASE"/>
    <property type="match status" value="1"/>
</dbReference>
<evidence type="ECO:0000256" key="2">
    <source>
        <dbReference type="ARBA" id="ARBA00022723"/>
    </source>
</evidence>
<feature type="active site" description="Proton donor/acceptor" evidence="5">
    <location>
        <position position="265"/>
    </location>
</feature>
<evidence type="ECO:0000256" key="3">
    <source>
        <dbReference type="ARBA" id="ARBA00022801"/>
    </source>
</evidence>
<comment type="cofactor">
    <cofactor evidence="6">
        <name>a divalent metal cation</name>
        <dbReference type="ChEBI" id="CHEBI:60240"/>
    </cofactor>
    <text evidence="6">Binds 1 divalent metal cation per subunit.</text>
</comment>
<dbReference type="Proteomes" id="UP000334923">
    <property type="component" value="Unassembled WGS sequence"/>
</dbReference>
<protein>
    <submittedName>
        <fullName evidence="7">N-acetylglucosamine-6-phosphate deacetylase</fullName>
        <ecNumber evidence="7">3.5.1.25</ecNumber>
    </submittedName>
</protein>
<organism evidence="7 8">
    <name type="scientific">Methylacidimicrobium tartarophylax</name>
    <dbReference type="NCBI Taxonomy" id="1041768"/>
    <lineage>
        <taxon>Bacteria</taxon>
        <taxon>Pseudomonadati</taxon>
        <taxon>Verrucomicrobiota</taxon>
        <taxon>Methylacidimicrobium</taxon>
    </lineage>
</organism>
<evidence type="ECO:0000256" key="5">
    <source>
        <dbReference type="PIRSR" id="PIRSR038994-1"/>
    </source>
</evidence>
<accession>A0A5E6MCR0</accession>
<dbReference type="SUPFAM" id="SSF51556">
    <property type="entry name" value="Metallo-dependent hydrolases"/>
    <property type="match status" value="1"/>
</dbReference>
<gene>
    <name evidence="7" type="primary">nagA</name>
    <name evidence="7" type="synonym">AMDHD2</name>
    <name evidence="7" type="ORF">MAMT_00986</name>
</gene>
<dbReference type="PIRSF" id="PIRSF038994">
    <property type="entry name" value="NagA"/>
    <property type="match status" value="1"/>
</dbReference>
<dbReference type="InterPro" id="IPR011059">
    <property type="entry name" value="Metal-dep_hydrolase_composite"/>
</dbReference>
<keyword evidence="8" id="KW-1185">Reference proteome</keyword>
<dbReference type="Gene3D" id="2.30.40.10">
    <property type="entry name" value="Urease, subunit C, domain 1"/>
    <property type="match status" value="1"/>
</dbReference>
<comment type="similarity">
    <text evidence="1 4">Belongs to the metallo-dependent hydrolases superfamily. NagA family.</text>
</comment>
<dbReference type="GO" id="GO:0006046">
    <property type="term" value="P:N-acetylglucosamine catabolic process"/>
    <property type="evidence" value="ECO:0007669"/>
    <property type="project" value="TreeGrafter"/>
</dbReference>
<sequence length="379" mass="41216">MVVVEARHYRTGETLAVELEPPFYRRIEPVRRERGSLPWIAPGLVDLQVNGLGGVDLNGSPIGRDEWKRLCRSLLAHGCTHFLATVITRPEDSYRELLPALQEHWAEEPINCLGFHLEGPFLRPEEGYAGVHNPKWILPADPAWLAWAQKACGGGCRMMTVAPEASERGLDLVRAAVDSGIRVAIGHSGAMGNRLAQAIEAGASLWTHLGNGLPHLLPKWENPLVHALGSDLPYASVIPDGIHLPPHALRAVARSLGDRLILITDAIAAAGMRPGSYRLGDRKIDVDEAGRAVDAASGRLAGSTLTPFAAVFRAAALLGRPWGECWEAFSVRPAHWLSLRHGLEEGAEASFCLLADEPEPRLLATFLRGERRLGSEDPK</sequence>
<dbReference type="EC" id="3.5.1.25" evidence="7"/>
<name>A0A5E6MCR0_9BACT</name>
<evidence type="ECO:0000256" key="6">
    <source>
        <dbReference type="PIRSR" id="PIRSR038994-3"/>
    </source>
</evidence>
<keyword evidence="4" id="KW-0119">Carbohydrate metabolism</keyword>
<dbReference type="EMBL" id="CABFVA020000043">
    <property type="protein sequence ID" value="VVM06116.1"/>
    <property type="molecule type" value="Genomic_DNA"/>
</dbReference>
<dbReference type="Gene3D" id="3.20.20.140">
    <property type="entry name" value="Metal-dependent hydrolases"/>
    <property type="match status" value="1"/>
</dbReference>
<dbReference type="InterPro" id="IPR032466">
    <property type="entry name" value="Metal_Hydrolase"/>
</dbReference>